<dbReference type="EMBL" id="JAULSO010000001">
    <property type="protein sequence ID" value="KAK3695786.1"/>
    <property type="molecule type" value="Genomic_DNA"/>
</dbReference>
<name>A0AAE1CID1_9PEZI</name>
<keyword evidence="3" id="KW-1185">Reference proteome</keyword>
<accession>A0AAE1CID1</accession>
<feature type="signal peptide" evidence="1">
    <location>
        <begin position="1"/>
        <end position="18"/>
    </location>
</feature>
<keyword evidence="1" id="KW-0732">Signal</keyword>
<proteinExistence type="predicted"/>
<evidence type="ECO:0000313" key="3">
    <source>
        <dbReference type="Proteomes" id="UP001270362"/>
    </source>
</evidence>
<comment type="caution">
    <text evidence="2">The sequence shown here is derived from an EMBL/GenBank/DDBJ whole genome shotgun (WGS) entry which is preliminary data.</text>
</comment>
<dbReference type="Proteomes" id="UP001270362">
    <property type="component" value="Unassembled WGS sequence"/>
</dbReference>
<evidence type="ECO:0000313" key="2">
    <source>
        <dbReference type="EMBL" id="KAK3695786.1"/>
    </source>
</evidence>
<dbReference type="AlphaFoldDB" id="A0AAE1CID1"/>
<reference evidence="2" key="2">
    <citation type="submission" date="2023-06" db="EMBL/GenBank/DDBJ databases">
        <authorList>
            <consortium name="Lawrence Berkeley National Laboratory"/>
            <person name="Haridas S."/>
            <person name="Hensen N."/>
            <person name="Bonometti L."/>
            <person name="Westerberg I."/>
            <person name="Brannstrom I.O."/>
            <person name="Guillou S."/>
            <person name="Cros-Aarteil S."/>
            <person name="Calhoun S."/>
            <person name="Kuo A."/>
            <person name="Mondo S."/>
            <person name="Pangilinan J."/>
            <person name="Riley R."/>
            <person name="Labutti K."/>
            <person name="Andreopoulos B."/>
            <person name="Lipzen A."/>
            <person name="Chen C."/>
            <person name="Yanf M."/>
            <person name="Daum C."/>
            <person name="Ng V."/>
            <person name="Clum A."/>
            <person name="Steindorff A."/>
            <person name="Ohm R."/>
            <person name="Martin F."/>
            <person name="Silar P."/>
            <person name="Natvig D."/>
            <person name="Lalanne C."/>
            <person name="Gautier V."/>
            <person name="Ament-Velasquez S.L."/>
            <person name="Kruys A."/>
            <person name="Hutchinson M.I."/>
            <person name="Powell A.J."/>
            <person name="Barry K."/>
            <person name="Miller A.N."/>
            <person name="Grigoriev I.V."/>
            <person name="Debuchy R."/>
            <person name="Gladieux P."/>
            <person name="Thoren M.H."/>
            <person name="Johannesson H."/>
        </authorList>
    </citation>
    <scope>NUCLEOTIDE SEQUENCE</scope>
    <source>
        <strain evidence="2">CBS 314.62</strain>
    </source>
</reference>
<evidence type="ECO:0000256" key="1">
    <source>
        <dbReference type="SAM" id="SignalP"/>
    </source>
</evidence>
<reference evidence="2" key="1">
    <citation type="journal article" date="2023" name="Mol. Phylogenet. Evol.">
        <title>Genome-scale phylogeny and comparative genomics of the fungal order Sordariales.</title>
        <authorList>
            <person name="Hensen N."/>
            <person name="Bonometti L."/>
            <person name="Westerberg I."/>
            <person name="Brannstrom I.O."/>
            <person name="Guillou S."/>
            <person name="Cros-Aarteil S."/>
            <person name="Calhoun S."/>
            <person name="Haridas S."/>
            <person name="Kuo A."/>
            <person name="Mondo S."/>
            <person name="Pangilinan J."/>
            <person name="Riley R."/>
            <person name="LaButti K."/>
            <person name="Andreopoulos B."/>
            <person name="Lipzen A."/>
            <person name="Chen C."/>
            <person name="Yan M."/>
            <person name="Daum C."/>
            <person name="Ng V."/>
            <person name="Clum A."/>
            <person name="Steindorff A."/>
            <person name="Ohm R.A."/>
            <person name="Martin F."/>
            <person name="Silar P."/>
            <person name="Natvig D.O."/>
            <person name="Lalanne C."/>
            <person name="Gautier V."/>
            <person name="Ament-Velasquez S.L."/>
            <person name="Kruys A."/>
            <person name="Hutchinson M.I."/>
            <person name="Powell A.J."/>
            <person name="Barry K."/>
            <person name="Miller A.N."/>
            <person name="Grigoriev I.V."/>
            <person name="Debuchy R."/>
            <person name="Gladieux P."/>
            <person name="Hiltunen Thoren M."/>
            <person name="Johannesson H."/>
        </authorList>
    </citation>
    <scope>NUCLEOTIDE SEQUENCE</scope>
    <source>
        <strain evidence="2">CBS 314.62</strain>
    </source>
</reference>
<organism evidence="2 3">
    <name type="scientific">Podospora appendiculata</name>
    <dbReference type="NCBI Taxonomy" id="314037"/>
    <lineage>
        <taxon>Eukaryota</taxon>
        <taxon>Fungi</taxon>
        <taxon>Dikarya</taxon>
        <taxon>Ascomycota</taxon>
        <taxon>Pezizomycotina</taxon>
        <taxon>Sordariomycetes</taxon>
        <taxon>Sordariomycetidae</taxon>
        <taxon>Sordariales</taxon>
        <taxon>Podosporaceae</taxon>
        <taxon>Podospora</taxon>
    </lineage>
</organism>
<feature type="chain" id="PRO_5041995589" evidence="1">
    <location>
        <begin position="19"/>
        <end position="123"/>
    </location>
</feature>
<gene>
    <name evidence="2" type="ORF">B0T22DRAFT_438733</name>
</gene>
<protein>
    <submittedName>
        <fullName evidence="2">Uncharacterized protein</fullName>
    </submittedName>
</protein>
<sequence length="123" mass="12269">MHFSRIASLLLLPLLAVADSTAAAADPAEITTTATTYMTLTKTITLQRAGTHTATINGTITSLKPTISAPSSDLAPSTTLSFTPSNTISASIQSQTAGNAGSALSPAHVVAAAMAGVFVAALV</sequence>